<proteinExistence type="predicted"/>
<sequence>MKLGEIRNYIQQRQQSSLNDVAIHFDISKEAAKLALEYWIKKGKIAEQGASCGSSCNGCGDADESYQWVTNEKIVRWL</sequence>
<evidence type="ECO:0000313" key="2">
    <source>
        <dbReference type="EMBL" id="TCJ85058.1"/>
    </source>
</evidence>
<keyword evidence="3" id="KW-1185">Reference proteome</keyword>
<dbReference type="Pfam" id="PF09012">
    <property type="entry name" value="FeoC"/>
    <property type="match status" value="1"/>
</dbReference>
<evidence type="ECO:0000313" key="3">
    <source>
        <dbReference type="Proteomes" id="UP000294887"/>
    </source>
</evidence>
<name>A0A4R1F0P3_9GAMM</name>
<evidence type="ECO:0000259" key="1">
    <source>
        <dbReference type="Pfam" id="PF09012"/>
    </source>
</evidence>
<dbReference type="InterPro" id="IPR036388">
    <property type="entry name" value="WH-like_DNA-bd_sf"/>
</dbReference>
<gene>
    <name evidence="2" type="ORF">EV695_3023</name>
</gene>
<dbReference type="Proteomes" id="UP000294887">
    <property type="component" value="Unassembled WGS sequence"/>
</dbReference>
<dbReference type="SUPFAM" id="SSF46785">
    <property type="entry name" value="Winged helix' DNA-binding domain"/>
    <property type="match status" value="1"/>
</dbReference>
<dbReference type="Gene3D" id="1.10.10.10">
    <property type="entry name" value="Winged helix-like DNA-binding domain superfamily/Winged helix DNA-binding domain"/>
    <property type="match status" value="1"/>
</dbReference>
<dbReference type="OrthoDB" id="5625554at2"/>
<protein>
    <submittedName>
        <fullName evidence="2">FeoC-like transcriptional regulator</fullName>
    </submittedName>
</protein>
<accession>A0A4R1F0P3</accession>
<comment type="caution">
    <text evidence="2">The sequence shown here is derived from an EMBL/GenBank/DDBJ whole genome shotgun (WGS) entry which is preliminary data.</text>
</comment>
<dbReference type="EMBL" id="SMFQ01000004">
    <property type="protein sequence ID" value="TCJ85058.1"/>
    <property type="molecule type" value="Genomic_DNA"/>
</dbReference>
<dbReference type="InterPro" id="IPR036390">
    <property type="entry name" value="WH_DNA-bd_sf"/>
</dbReference>
<dbReference type="AlphaFoldDB" id="A0A4R1F0P3"/>
<reference evidence="2 3" key="1">
    <citation type="submission" date="2019-03" db="EMBL/GenBank/DDBJ databases">
        <title>Genomic Encyclopedia of Type Strains, Phase IV (KMG-IV): sequencing the most valuable type-strain genomes for metagenomic binning, comparative biology and taxonomic classification.</title>
        <authorList>
            <person name="Goeker M."/>
        </authorList>
    </citation>
    <scope>NUCLEOTIDE SEQUENCE [LARGE SCALE GENOMIC DNA]</scope>
    <source>
        <strain evidence="2 3">DSM 24830</strain>
    </source>
</reference>
<organism evidence="2 3">
    <name type="scientific">Cocleimonas flava</name>
    <dbReference type="NCBI Taxonomy" id="634765"/>
    <lineage>
        <taxon>Bacteria</taxon>
        <taxon>Pseudomonadati</taxon>
        <taxon>Pseudomonadota</taxon>
        <taxon>Gammaproteobacteria</taxon>
        <taxon>Thiotrichales</taxon>
        <taxon>Thiotrichaceae</taxon>
        <taxon>Cocleimonas</taxon>
    </lineage>
</organism>
<dbReference type="InterPro" id="IPR015102">
    <property type="entry name" value="Tscrpt_reg_HTH_FeoC"/>
</dbReference>
<dbReference type="RefSeq" id="WP_131906770.1">
    <property type="nucleotide sequence ID" value="NZ_BAAAFU010000001.1"/>
</dbReference>
<feature type="domain" description="Transcriptional regulator HTH-type FeoC" evidence="1">
    <location>
        <begin position="3"/>
        <end position="64"/>
    </location>
</feature>